<evidence type="ECO:0000313" key="2">
    <source>
        <dbReference type="Proteomes" id="UP001596456"/>
    </source>
</evidence>
<dbReference type="GO" id="GO:0008168">
    <property type="term" value="F:methyltransferase activity"/>
    <property type="evidence" value="ECO:0007669"/>
    <property type="project" value="UniProtKB-KW"/>
</dbReference>
<evidence type="ECO:0000313" key="1">
    <source>
        <dbReference type="EMBL" id="MFC7334909.1"/>
    </source>
</evidence>
<reference evidence="2" key="1">
    <citation type="journal article" date="2019" name="Int. J. Syst. Evol. Microbiol.">
        <title>The Global Catalogue of Microorganisms (GCM) 10K type strain sequencing project: providing services to taxonomists for standard genome sequencing and annotation.</title>
        <authorList>
            <consortium name="The Broad Institute Genomics Platform"/>
            <consortium name="The Broad Institute Genome Sequencing Center for Infectious Disease"/>
            <person name="Wu L."/>
            <person name="Ma J."/>
        </authorList>
    </citation>
    <scope>NUCLEOTIDE SEQUENCE [LARGE SCALE GENOMIC DNA]</scope>
    <source>
        <strain evidence="2">CGMCC 1.16275</strain>
    </source>
</reference>
<accession>A0ABW2L0X5</accession>
<dbReference type="InterPro" id="IPR029063">
    <property type="entry name" value="SAM-dependent_MTases_sf"/>
</dbReference>
<dbReference type="Proteomes" id="UP001596456">
    <property type="component" value="Unassembled WGS sequence"/>
</dbReference>
<dbReference type="Gene3D" id="3.40.50.150">
    <property type="entry name" value="Vaccinia Virus protein VP39"/>
    <property type="match status" value="1"/>
</dbReference>
<proteinExistence type="predicted"/>
<keyword evidence="2" id="KW-1185">Reference proteome</keyword>
<organism evidence="1 2">
    <name type="scientific">Rhodocista pekingensis</name>
    <dbReference type="NCBI Taxonomy" id="201185"/>
    <lineage>
        <taxon>Bacteria</taxon>
        <taxon>Pseudomonadati</taxon>
        <taxon>Pseudomonadota</taxon>
        <taxon>Alphaproteobacteria</taxon>
        <taxon>Rhodospirillales</taxon>
        <taxon>Azospirillaceae</taxon>
        <taxon>Rhodocista</taxon>
    </lineage>
</organism>
<keyword evidence="1" id="KW-0489">Methyltransferase</keyword>
<protein>
    <submittedName>
        <fullName evidence="1">Class I SAM-dependent methyltransferase</fullName>
    </submittedName>
</protein>
<name>A0ABW2L0X5_9PROT</name>
<dbReference type="RefSeq" id="WP_377360449.1">
    <property type="nucleotide sequence ID" value="NZ_JBHTCM010000022.1"/>
</dbReference>
<dbReference type="EMBL" id="JBHTCM010000022">
    <property type="protein sequence ID" value="MFC7334909.1"/>
    <property type="molecule type" value="Genomic_DNA"/>
</dbReference>
<gene>
    <name evidence="1" type="ORF">ACFQPS_17220</name>
</gene>
<keyword evidence="1" id="KW-0808">Transferase</keyword>
<comment type="caution">
    <text evidence="1">The sequence shown here is derived from an EMBL/GenBank/DDBJ whole genome shotgun (WGS) entry which is preliminary data.</text>
</comment>
<sequence>MSGFSADWLHLREPLDAAARDPGLALHFAAALPERPRLLDIGAGTGSALRWLAPRLGRPAQRWTLADGDDALLAAAPQAVAGWAAGQPWLHLEAETLRTDLATGFEALDLPARDGVVASAVLDLVSEAWAGRFATALAAAGRPPVLAMLSVDGRVAFDPPDADDAFVLARVAVHSGRDKGFGPALGARAPHVVAAALERAGYAVTLAPSDWRLDPAADGDDGTAAALRVLVAGYAAAATQTDPDAADRIAAWAAWRRSTPAVLHVGHRDLLAVADRARVMPSPVRTC</sequence>
<dbReference type="SUPFAM" id="SSF53335">
    <property type="entry name" value="S-adenosyl-L-methionine-dependent methyltransferases"/>
    <property type="match status" value="1"/>
</dbReference>
<dbReference type="GO" id="GO:0032259">
    <property type="term" value="P:methylation"/>
    <property type="evidence" value="ECO:0007669"/>
    <property type="project" value="UniProtKB-KW"/>
</dbReference>